<feature type="signal peptide" evidence="1">
    <location>
        <begin position="1"/>
        <end position="21"/>
    </location>
</feature>
<feature type="chain" id="PRO_5001995100" evidence="1">
    <location>
        <begin position="22"/>
        <end position="191"/>
    </location>
</feature>
<gene>
    <name evidence="2" type="ORF">BBAD15_g9532</name>
</gene>
<evidence type="ECO:0000313" key="2">
    <source>
        <dbReference type="EMBL" id="KGQ05206.1"/>
    </source>
</evidence>
<proteinExistence type="predicted"/>
<evidence type="ECO:0000313" key="3">
    <source>
        <dbReference type="Proteomes" id="UP000030106"/>
    </source>
</evidence>
<dbReference type="EMBL" id="ANFO01000965">
    <property type="protein sequence ID" value="KGQ05206.1"/>
    <property type="molecule type" value="Genomic_DNA"/>
</dbReference>
<dbReference type="AlphaFoldDB" id="A0A0A2VBG3"/>
<evidence type="ECO:0000256" key="1">
    <source>
        <dbReference type="SAM" id="SignalP"/>
    </source>
</evidence>
<accession>A0A0A2VBG3</accession>
<sequence length="191" mass="20992">MRFHSFLTLASVVGLASVVAADDAHSNLDWYGPKQVHAQVCGHPGDEHPENCDDFYNDVRDELHKKVMGTCKEASCSGSFEHYRFQVTVEAVFPPEAKGEFDKQMGNIIGKMLTHENQKAITPTAIETKFTIPSKMILNRFGDGNEKGHLTMTVTVDDEDGLCELFQKIGTAGSVLPEVGPFFGLINLADC</sequence>
<dbReference type="OrthoDB" id="4949515at2759"/>
<reference evidence="2 3" key="1">
    <citation type="submission" date="2012-10" db="EMBL/GenBank/DDBJ databases">
        <title>Genome sequencing and analysis of entomopathogenic fungi Beauveria bassiana D1-5.</title>
        <authorList>
            <person name="Li Q."/>
            <person name="Wang L."/>
            <person name="Zhang Z."/>
            <person name="Wang Q."/>
            <person name="Ren J."/>
            <person name="Wang M."/>
            <person name="Xu W."/>
            <person name="Wang J."/>
            <person name="Lu Y."/>
            <person name="Du Q."/>
            <person name="Sun Z."/>
        </authorList>
    </citation>
    <scope>NUCLEOTIDE SEQUENCE [LARGE SCALE GENOMIC DNA]</scope>
    <source>
        <strain evidence="2 3">D1-5</strain>
    </source>
</reference>
<name>A0A0A2VBG3_BEABA</name>
<dbReference type="Proteomes" id="UP000030106">
    <property type="component" value="Unassembled WGS sequence"/>
</dbReference>
<organism evidence="2 3">
    <name type="scientific">Beauveria bassiana D1-5</name>
    <dbReference type="NCBI Taxonomy" id="1245745"/>
    <lineage>
        <taxon>Eukaryota</taxon>
        <taxon>Fungi</taxon>
        <taxon>Dikarya</taxon>
        <taxon>Ascomycota</taxon>
        <taxon>Pezizomycotina</taxon>
        <taxon>Sordariomycetes</taxon>
        <taxon>Hypocreomycetidae</taxon>
        <taxon>Hypocreales</taxon>
        <taxon>Cordycipitaceae</taxon>
        <taxon>Beauveria</taxon>
    </lineage>
</organism>
<keyword evidence="1" id="KW-0732">Signal</keyword>
<dbReference type="HOGENOM" id="CLU_1421187_0_0_1"/>
<comment type="caution">
    <text evidence="2">The sequence shown here is derived from an EMBL/GenBank/DDBJ whole genome shotgun (WGS) entry which is preliminary data.</text>
</comment>
<protein>
    <submittedName>
        <fullName evidence="2">Uncharacterized protein</fullName>
    </submittedName>
</protein>